<keyword evidence="1" id="KW-1133">Transmembrane helix</keyword>
<reference evidence="2" key="1">
    <citation type="submission" date="2021-02" db="EMBL/GenBank/DDBJ databases">
        <authorList>
            <person name="Dougan E. K."/>
            <person name="Rhodes N."/>
            <person name="Thang M."/>
            <person name="Chan C."/>
        </authorList>
    </citation>
    <scope>NUCLEOTIDE SEQUENCE</scope>
</reference>
<keyword evidence="1" id="KW-0472">Membrane</keyword>
<dbReference type="Proteomes" id="UP000604046">
    <property type="component" value="Unassembled WGS sequence"/>
</dbReference>
<protein>
    <submittedName>
        <fullName evidence="2">Uncharacterized protein</fullName>
    </submittedName>
</protein>
<gene>
    <name evidence="2" type="ORF">SNAT2548_LOCUS28320</name>
</gene>
<evidence type="ECO:0000256" key="1">
    <source>
        <dbReference type="SAM" id="Phobius"/>
    </source>
</evidence>
<keyword evidence="1" id="KW-0812">Transmembrane</keyword>
<organism evidence="2 3">
    <name type="scientific">Symbiodinium natans</name>
    <dbReference type="NCBI Taxonomy" id="878477"/>
    <lineage>
        <taxon>Eukaryota</taxon>
        <taxon>Sar</taxon>
        <taxon>Alveolata</taxon>
        <taxon>Dinophyceae</taxon>
        <taxon>Suessiales</taxon>
        <taxon>Symbiodiniaceae</taxon>
        <taxon>Symbiodinium</taxon>
    </lineage>
</organism>
<name>A0A812T0W2_9DINO</name>
<sequence>MAAACTSCCGTDAKEVGWTVPSVLVEMPSTRHGPDADLSQLQDQMQADMARIHTLLQDKLCSDMAQIFARLEVLESHIGVRRSSTDCEPNSPPQHEAGFDEVDLQVISDDTRGDTRGDTVIAEPVGRAEESFEEFSEVHFEESVWSIPVVSGLVDVGCFDKLFAGMLVLLNLGMQAAFSWVLLTDDFIGDGFESQVDSAKVWRTSVAHDHKYMDLADTSLVSRVCSGDGALILSTNQATLVEHINSFLGLEADDFGRSIFQPGVLLCMLCIIQWSLCVYKEFRRIWLQLEAVVAVPRSCRTIFRDNSFDHMSWGRFCILLVTYLARVAIASVLLFGGVMWLARTTSIEELMLNAVALNSILDIDEFLFAGMTPVKIQHAIQTLAPMKIKYSRARSQCESLLHFSSLLALVLTSYFLLLVPLSDTMLAVKSELCGGIQKFVVSYNAETQLTIGLVTADSRDARNLSASEAAVQEFKNSLAEAVSGTIRFSPSKDMFQQDISRSMREEASTYPFCLETALLNEDGQFYADATLQGLADVFFNSAAASVGRTGVQSCEELKDDCDSADGRLLRLVCGETCGCLDPLSSAWYKVEAQGCSAACLELAQQSLQNRSCQDAPVDDTWRAFWDRYPSALSAHFGQRVQDTEAFRRTQQVIAALRVGGCPILTRFPVDILTGALLGFVFEGRPDPRLHSICAVYFSVELQGGAGAVKISLETPVLMPTPAVPTSETYSEASEVSGEVTKSIRIEVPPESNLVEVEGLAALRDQFQSEIPRILARLQAVETQLGILAPHESSEEQPTTSTEHENPNVWKSLNGGIEKGLPPQATREEKLTPVRAWSIPVVIGLADVGWFDTICALLLVLVNFGMQVAFSGVLLSDSFMGDSFDTKVGSAKTWRTSVAHDDAHLDLGGTSLVSRVCAGDGALIISTQQATLVEQINKFLSLGKADLAPQSFQTGVMLCVLCILLWSLCVYKEIRRVWLSLEATVQIPKARRTVLRNHVFTSISWGRYGMLLVTYMARVAIASILLVAGILWLARTTSIEELMLNAVALNAILDVDEFLFAGMTPIRITHAVQSLEPISVKYSRRRSQCETLVHLSLIVATVLMSYSLLLVPLSHTMQTVKNELCGGNQTFVVSYNRETQEIVGLQTHPSVEDADDRNLTAMETAVKFHIANSPETTPGAVPSYISFSANRRAFGADRSRTMSEKSRQYPLCMETMVLKENALFRNDPTLRPMVDVLLRSAGLTFQREMSSSCQELSDLCDRPDATLLRLVCGETCGCTNPVSNPWYKVEAQGCSNSCLIEASWKARNVVPCVDDEENRSWYAFWNTYPGAVSAFYGQAIEQTLLWNDLNTTIQGMLTQGCAYLDVMGFDSPTGASYCEGLSTLFKPLAQICPVTCGCQTPGDVLLSRCPFSCSAP</sequence>
<evidence type="ECO:0000313" key="2">
    <source>
        <dbReference type="EMBL" id="CAE7505541.1"/>
    </source>
</evidence>
<dbReference type="EMBL" id="CAJNDS010002512">
    <property type="protein sequence ID" value="CAE7505541.1"/>
    <property type="molecule type" value="Genomic_DNA"/>
</dbReference>
<feature type="transmembrane region" description="Helical" evidence="1">
    <location>
        <begin position="1091"/>
        <end position="1110"/>
    </location>
</feature>
<feature type="transmembrane region" description="Helical" evidence="1">
    <location>
        <begin position="400"/>
        <end position="419"/>
    </location>
</feature>
<accession>A0A812T0W2</accession>
<feature type="transmembrane region" description="Helical" evidence="1">
    <location>
        <begin position="1011"/>
        <end position="1033"/>
    </location>
</feature>
<comment type="caution">
    <text evidence="2">The sequence shown here is derived from an EMBL/GenBank/DDBJ whole genome shotgun (WGS) entry which is preliminary data.</text>
</comment>
<feature type="transmembrane region" description="Helical" evidence="1">
    <location>
        <begin position="316"/>
        <end position="342"/>
    </location>
</feature>
<keyword evidence="3" id="KW-1185">Reference proteome</keyword>
<proteinExistence type="predicted"/>
<evidence type="ECO:0000313" key="3">
    <source>
        <dbReference type="Proteomes" id="UP000604046"/>
    </source>
</evidence>
<dbReference type="OrthoDB" id="415830at2759"/>